<proteinExistence type="predicted"/>
<dbReference type="Gene3D" id="3.40.50.150">
    <property type="entry name" value="Vaccinia Virus protein VP39"/>
    <property type="match status" value="1"/>
</dbReference>
<dbReference type="PANTHER" id="PTHR43464:SF19">
    <property type="entry name" value="UBIQUINONE BIOSYNTHESIS O-METHYLTRANSFERASE, MITOCHONDRIAL"/>
    <property type="match status" value="1"/>
</dbReference>
<keyword evidence="3" id="KW-0949">S-adenosyl-L-methionine</keyword>
<dbReference type="Gene3D" id="2.20.130.10">
    <property type="entry name" value="CAC2371-like domains"/>
    <property type="match status" value="1"/>
</dbReference>
<dbReference type="InterPro" id="IPR041698">
    <property type="entry name" value="Methyltransf_25"/>
</dbReference>
<evidence type="ECO:0000313" key="4">
    <source>
        <dbReference type="EMBL" id="PZG01181.1"/>
    </source>
</evidence>
<name>A0A2W2CTK3_9ACTN</name>
<evidence type="ECO:0000256" key="2">
    <source>
        <dbReference type="ARBA" id="ARBA00022679"/>
    </source>
</evidence>
<dbReference type="CDD" id="cd02440">
    <property type="entry name" value="AdoMet_MTases"/>
    <property type="match status" value="1"/>
</dbReference>
<dbReference type="SUPFAM" id="SSF53335">
    <property type="entry name" value="S-adenosyl-L-methionine-dependent methyltransferases"/>
    <property type="match status" value="1"/>
</dbReference>
<dbReference type="OrthoDB" id="189743at2"/>
<dbReference type="PANTHER" id="PTHR43464">
    <property type="entry name" value="METHYLTRANSFERASE"/>
    <property type="match status" value="1"/>
</dbReference>
<evidence type="ECO:0000256" key="3">
    <source>
        <dbReference type="ARBA" id="ARBA00022691"/>
    </source>
</evidence>
<keyword evidence="5" id="KW-1185">Reference proteome</keyword>
<sequence>MSGENLLTDNPELYEQQFPDPGHVAARFVDDVVRRFADRTVAGPRLLDVGCGTGRDAGHLATLGYTATGLDTSVPMLTYARHRHPRVRFVRADLRAFELTERFDVVTCLDSALLYCHRNADLTAFLQRCHRHLRPGGLLLAEMRNGAFFLGNTELLDGARTRTVTWRGLTYTSRTRLWIDHREQLLRRERVWTWPACPEPLVQTSAWRLLFPAELRHLLDTAGFDVVALFDSPGPRTDPPWHPGAVLSRVLSGDRLHLVARRRNDAT</sequence>
<dbReference type="Proteomes" id="UP000248627">
    <property type="component" value="Unassembled WGS sequence"/>
</dbReference>
<dbReference type="InterPro" id="IPR029063">
    <property type="entry name" value="SAM-dependent_MTases_sf"/>
</dbReference>
<protein>
    <submittedName>
        <fullName evidence="4">SAM-dependent methyltransferase</fullName>
    </submittedName>
</protein>
<dbReference type="AlphaFoldDB" id="A0A2W2CTK3"/>
<evidence type="ECO:0000256" key="1">
    <source>
        <dbReference type="ARBA" id="ARBA00022603"/>
    </source>
</evidence>
<reference evidence="4 5" key="1">
    <citation type="submission" date="2018-01" db="EMBL/GenBank/DDBJ databases">
        <title>Draft genome sequence of Jishengella endophytica.</title>
        <authorList>
            <person name="Sahin N."/>
            <person name="Ay H."/>
            <person name="Saygin H."/>
        </authorList>
    </citation>
    <scope>NUCLEOTIDE SEQUENCE [LARGE SCALE GENOMIC DNA]</scope>
    <source>
        <strain evidence="4 5">DSM 45430</strain>
    </source>
</reference>
<dbReference type="Pfam" id="PF13649">
    <property type="entry name" value="Methyltransf_25"/>
    <property type="match status" value="1"/>
</dbReference>
<dbReference type="RefSeq" id="WP_111241131.1">
    <property type="nucleotide sequence ID" value="NZ_AP023358.1"/>
</dbReference>
<accession>A0A2W2CTK3</accession>
<comment type="caution">
    <text evidence="4">The sequence shown here is derived from an EMBL/GenBank/DDBJ whole genome shotgun (WGS) entry which is preliminary data.</text>
</comment>
<dbReference type="GO" id="GO:0032259">
    <property type="term" value="P:methylation"/>
    <property type="evidence" value="ECO:0007669"/>
    <property type="project" value="UniProtKB-KW"/>
</dbReference>
<evidence type="ECO:0000313" key="5">
    <source>
        <dbReference type="Proteomes" id="UP000248627"/>
    </source>
</evidence>
<dbReference type="EMBL" id="POTX01000001">
    <property type="protein sequence ID" value="PZG01181.1"/>
    <property type="molecule type" value="Genomic_DNA"/>
</dbReference>
<dbReference type="GO" id="GO:0008168">
    <property type="term" value="F:methyltransferase activity"/>
    <property type="evidence" value="ECO:0007669"/>
    <property type="project" value="UniProtKB-KW"/>
</dbReference>
<keyword evidence="1 4" id="KW-0489">Methyltransferase</keyword>
<gene>
    <name evidence="4" type="ORF">C1I93_00240</name>
</gene>
<keyword evidence="2 4" id="KW-0808">Transferase</keyword>
<organism evidence="4 5">
    <name type="scientific">Micromonospora endophytica</name>
    <dbReference type="NCBI Taxonomy" id="515350"/>
    <lineage>
        <taxon>Bacteria</taxon>
        <taxon>Bacillati</taxon>
        <taxon>Actinomycetota</taxon>
        <taxon>Actinomycetes</taxon>
        <taxon>Micromonosporales</taxon>
        <taxon>Micromonosporaceae</taxon>
        <taxon>Micromonospora</taxon>
    </lineage>
</organism>